<dbReference type="RefSeq" id="XP_001878114.1">
    <property type="nucleotide sequence ID" value="XM_001878079.1"/>
</dbReference>
<dbReference type="AlphaFoldDB" id="B0D2U4"/>
<dbReference type="GeneID" id="6073926"/>
<dbReference type="EMBL" id="DS547096">
    <property type="protein sequence ID" value="EDR10813.1"/>
    <property type="molecule type" value="Genomic_DNA"/>
</dbReference>
<evidence type="ECO:0000313" key="2">
    <source>
        <dbReference type="EMBL" id="EDR10813.1"/>
    </source>
</evidence>
<keyword evidence="3" id="KW-1185">Reference proteome</keyword>
<feature type="signal peptide" evidence="1">
    <location>
        <begin position="1"/>
        <end position="16"/>
    </location>
</feature>
<sequence>MKTLFFIALIAVVAHATPIIRNDRIESFQARDPLDGLAHRSETAVCENCDLGPPEPYCHSCPDTVLGGCVTTHMRTCNYDHAATSDKSCGRGSWGCVAKCCPGTGKKCN</sequence>
<name>B0D2U4_LACBS</name>
<dbReference type="InParanoid" id="B0D2U4"/>
<dbReference type="Proteomes" id="UP000001194">
    <property type="component" value="Unassembled WGS sequence"/>
</dbReference>
<proteinExistence type="predicted"/>
<gene>
    <name evidence="2" type="ORF">LACBIDRAFT_315646</name>
</gene>
<dbReference type="HOGENOM" id="CLU_2223710_0_0_1"/>
<evidence type="ECO:0000256" key="1">
    <source>
        <dbReference type="SAM" id="SignalP"/>
    </source>
</evidence>
<reference evidence="2 3" key="1">
    <citation type="journal article" date="2008" name="Nature">
        <title>The genome of Laccaria bicolor provides insights into mycorrhizal symbiosis.</title>
        <authorList>
            <person name="Martin F."/>
            <person name="Aerts A."/>
            <person name="Ahren D."/>
            <person name="Brun A."/>
            <person name="Danchin E.G.J."/>
            <person name="Duchaussoy F."/>
            <person name="Gibon J."/>
            <person name="Kohler A."/>
            <person name="Lindquist E."/>
            <person name="Pereda V."/>
            <person name="Salamov A."/>
            <person name="Shapiro H.J."/>
            <person name="Wuyts J."/>
            <person name="Blaudez D."/>
            <person name="Buee M."/>
            <person name="Brokstein P."/>
            <person name="Canbaeck B."/>
            <person name="Cohen D."/>
            <person name="Courty P.E."/>
            <person name="Coutinho P.M."/>
            <person name="Delaruelle C."/>
            <person name="Detter J.C."/>
            <person name="Deveau A."/>
            <person name="DiFazio S."/>
            <person name="Duplessis S."/>
            <person name="Fraissinet-Tachet L."/>
            <person name="Lucic E."/>
            <person name="Frey-Klett P."/>
            <person name="Fourrey C."/>
            <person name="Feussner I."/>
            <person name="Gay G."/>
            <person name="Grimwood J."/>
            <person name="Hoegger P.J."/>
            <person name="Jain P."/>
            <person name="Kilaru S."/>
            <person name="Labbe J."/>
            <person name="Lin Y.C."/>
            <person name="Legue V."/>
            <person name="Le Tacon F."/>
            <person name="Marmeisse R."/>
            <person name="Melayah D."/>
            <person name="Montanini B."/>
            <person name="Muratet M."/>
            <person name="Nehls U."/>
            <person name="Niculita-Hirzel H."/>
            <person name="Oudot-Le Secq M.P."/>
            <person name="Peter M."/>
            <person name="Quesneville H."/>
            <person name="Rajashekar B."/>
            <person name="Reich M."/>
            <person name="Rouhier N."/>
            <person name="Schmutz J."/>
            <person name="Yin T."/>
            <person name="Chalot M."/>
            <person name="Henrissat B."/>
            <person name="Kuees U."/>
            <person name="Lucas S."/>
            <person name="Van de Peer Y."/>
            <person name="Podila G.K."/>
            <person name="Polle A."/>
            <person name="Pukkila P.J."/>
            <person name="Richardson P.M."/>
            <person name="Rouze P."/>
            <person name="Sanders I.R."/>
            <person name="Stajich J.E."/>
            <person name="Tunlid A."/>
            <person name="Tuskan G."/>
            <person name="Grigoriev I.V."/>
        </authorList>
    </citation>
    <scope>NUCLEOTIDE SEQUENCE [LARGE SCALE GENOMIC DNA]</scope>
    <source>
        <strain evidence="3">S238N-H82 / ATCC MYA-4686</strain>
    </source>
</reference>
<feature type="chain" id="PRO_5002747068" evidence="1">
    <location>
        <begin position="17"/>
        <end position="109"/>
    </location>
</feature>
<dbReference type="KEGG" id="lbc:LACBIDRAFT_315646"/>
<organism evidence="3">
    <name type="scientific">Laccaria bicolor (strain S238N-H82 / ATCC MYA-4686)</name>
    <name type="common">Bicoloured deceiver</name>
    <name type="synonym">Laccaria laccata var. bicolor</name>
    <dbReference type="NCBI Taxonomy" id="486041"/>
    <lineage>
        <taxon>Eukaryota</taxon>
        <taxon>Fungi</taxon>
        <taxon>Dikarya</taxon>
        <taxon>Basidiomycota</taxon>
        <taxon>Agaricomycotina</taxon>
        <taxon>Agaricomycetes</taxon>
        <taxon>Agaricomycetidae</taxon>
        <taxon>Agaricales</taxon>
        <taxon>Agaricineae</taxon>
        <taxon>Hydnangiaceae</taxon>
        <taxon>Laccaria</taxon>
    </lineage>
</organism>
<protein>
    <submittedName>
        <fullName evidence="2">Small secreted protein</fullName>
    </submittedName>
</protein>
<evidence type="ECO:0000313" key="3">
    <source>
        <dbReference type="Proteomes" id="UP000001194"/>
    </source>
</evidence>
<accession>B0D2U4</accession>
<keyword evidence="1" id="KW-0732">Signal</keyword>